<dbReference type="AlphaFoldDB" id="C8X992"/>
<reference evidence="2 3" key="2">
    <citation type="journal article" date="2010" name="Stand. Genomic Sci.">
        <title>Complete genome sequence of Nakamurella multipartita type strain (Y-104).</title>
        <authorList>
            <person name="Tice H."/>
            <person name="Mayilraj S."/>
            <person name="Sims D."/>
            <person name="Lapidus A."/>
            <person name="Nolan M."/>
            <person name="Lucas S."/>
            <person name="Glavina Del Rio T."/>
            <person name="Copeland A."/>
            <person name="Cheng J.F."/>
            <person name="Meincke L."/>
            <person name="Bruce D."/>
            <person name="Goodwin L."/>
            <person name="Pitluck S."/>
            <person name="Ivanova N."/>
            <person name="Mavromatis K."/>
            <person name="Ovchinnikova G."/>
            <person name="Pati A."/>
            <person name="Chen A."/>
            <person name="Palaniappan K."/>
            <person name="Land M."/>
            <person name="Hauser L."/>
            <person name="Chang Y.J."/>
            <person name="Jeffries C.D."/>
            <person name="Detter J.C."/>
            <person name="Brettin T."/>
            <person name="Rohde M."/>
            <person name="Goker M."/>
            <person name="Bristow J."/>
            <person name="Eisen J.A."/>
            <person name="Markowitz V."/>
            <person name="Hugenholtz P."/>
            <person name="Kyrpides N.C."/>
            <person name="Klenk H.P."/>
            <person name="Chen F."/>
        </authorList>
    </citation>
    <scope>NUCLEOTIDE SEQUENCE [LARGE SCALE GENOMIC DNA]</scope>
    <source>
        <strain evidence="3">ATCC 700099 / DSM 44233 / CIP 104796 / JCM 9543 / NBRC 105858 / Y-104</strain>
    </source>
</reference>
<dbReference type="KEGG" id="nml:Namu_0746"/>
<accession>C8X992</accession>
<feature type="transmembrane region" description="Helical" evidence="1">
    <location>
        <begin position="20"/>
        <end position="39"/>
    </location>
</feature>
<proteinExistence type="predicted"/>
<organism evidence="2 3">
    <name type="scientific">Nakamurella multipartita (strain ATCC 700099 / DSM 44233 / CIP 104796 / JCM 9543 / NBRC 105858 / Y-104)</name>
    <name type="common">Microsphaera multipartita</name>
    <dbReference type="NCBI Taxonomy" id="479431"/>
    <lineage>
        <taxon>Bacteria</taxon>
        <taxon>Bacillati</taxon>
        <taxon>Actinomycetota</taxon>
        <taxon>Actinomycetes</taxon>
        <taxon>Nakamurellales</taxon>
        <taxon>Nakamurellaceae</taxon>
        <taxon>Nakamurella</taxon>
    </lineage>
</organism>
<keyword evidence="1" id="KW-0472">Membrane</keyword>
<gene>
    <name evidence="2" type="ordered locus">Namu_0746</name>
</gene>
<keyword evidence="3" id="KW-1185">Reference proteome</keyword>
<evidence type="ECO:0000256" key="1">
    <source>
        <dbReference type="SAM" id="Phobius"/>
    </source>
</evidence>
<evidence type="ECO:0000313" key="3">
    <source>
        <dbReference type="Proteomes" id="UP000002218"/>
    </source>
</evidence>
<name>C8X992_NAKMY</name>
<reference evidence="3" key="1">
    <citation type="submission" date="2009-09" db="EMBL/GenBank/DDBJ databases">
        <title>The complete genome of Nakamurella multipartita DSM 44233.</title>
        <authorList>
            <consortium name="US DOE Joint Genome Institute (JGI-PGF)"/>
            <person name="Lucas S."/>
            <person name="Copeland A."/>
            <person name="Lapidus A."/>
            <person name="Glavina del Rio T."/>
            <person name="Dalin E."/>
            <person name="Tice H."/>
            <person name="Bruce D."/>
            <person name="Goodwin L."/>
            <person name="Pitluck S."/>
            <person name="Kyrpides N."/>
            <person name="Mavromatis K."/>
            <person name="Ivanova N."/>
            <person name="Ovchinnikova G."/>
            <person name="Sims D."/>
            <person name="Meincke L."/>
            <person name="Brettin T."/>
            <person name="Detter J.C."/>
            <person name="Han C."/>
            <person name="Larimer F."/>
            <person name="Land M."/>
            <person name="Hauser L."/>
            <person name="Markowitz V."/>
            <person name="Cheng J.-F."/>
            <person name="Hugenholtz P."/>
            <person name="Woyke T."/>
            <person name="Wu D."/>
            <person name="Klenk H.-P."/>
            <person name="Eisen J.A."/>
        </authorList>
    </citation>
    <scope>NUCLEOTIDE SEQUENCE [LARGE SCALE GENOMIC DNA]</scope>
    <source>
        <strain evidence="3">ATCC 700099 / DSM 44233 / CIP 104796 / JCM 9543 / NBRC 105858 / Y-104</strain>
    </source>
</reference>
<keyword evidence="1" id="KW-0812">Transmembrane</keyword>
<sequence>MDRWWPDEARDGTAVSKHVPTWIWVAAAAFAVGALIASLW</sequence>
<dbReference type="EMBL" id="CP001737">
    <property type="protein sequence ID" value="ACV77160.1"/>
    <property type="molecule type" value="Genomic_DNA"/>
</dbReference>
<dbReference type="InParanoid" id="C8X992"/>
<dbReference type="HOGENOM" id="CLU_3292847_0_0_11"/>
<dbReference type="Proteomes" id="UP000002218">
    <property type="component" value="Chromosome"/>
</dbReference>
<evidence type="ECO:0000313" key="2">
    <source>
        <dbReference type="EMBL" id="ACV77160.1"/>
    </source>
</evidence>
<keyword evidence="1" id="KW-1133">Transmembrane helix</keyword>
<protein>
    <submittedName>
        <fullName evidence="2">Uncharacterized protein</fullName>
    </submittedName>
</protein>